<evidence type="ECO:0000313" key="2">
    <source>
        <dbReference type="Proteomes" id="UP001165205"/>
    </source>
</evidence>
<reference evidence="1" key="1">
    <citation type="submission" date="2023-04" db="EMBL/GenBank/DDBJ databases">
        <title>Aspergillus oryzae NBRC 4228.</title>
        <authorList>
            <person name="Ichikawa N."/>
            <person name="Sato H."/>
            <person name="Tonouchi N."/>
        </authorList>
    </citation>
    <scope>NUCLEOTIDE SEQUENCE</scope>
    <source>
        <strain evidence="1">NBRC 4228</strain>
    </source>
</reference>
<sequence length="95" mass="10174">MYKILLSTINATIWTTTLPTLHIGIQMATNPGVFLAVSSSSLNGVTGLDSGSTGTPIVQETSRRKDHGTIGIEVQVQYQSIRTDPGSRTLSNNEQ</sequence>
<proteinExistence type="predicted"/>
<gene>
    <name evidence="1" type="ORF">Aory04_000200700</name>
</gene>
<comment type="caution">
    <text evidence="1">The sequence shown here is derived from an EMBL/GenBank/DDBJ whole genome shotgun (WGS) entry which is preliminary data.</text>
</comment>
<protein>
    <submittedName>
        <fullName evidence="1">Unnamed protein product</fullName>
    </submittedName>
</protein>
<evidence type="ECO:0000313" key="1">
    <source>
        <dbReference type="EMBL" id="GMG24844.1"/>
    </source>
</evidence>
<name>A0AAN4YDC4_ASPOZ</name>
<dbReference type="EMBL" id="BSYA01000014">
    <property type="protein sequence ID" value="GMG24844.1"/>
    <property type="molecule type" value="Genomic_DNA"/>
</dbReference>
<organism evidence="1 2">
    <name type="scientific">Aspergillus oryzae</name>
    <name type="common">Yellow koji mold</name>
    <dbReference type="NCBI Taxonomy" id="5062"/>
    <lineage>
        <taxon>Eukaryota</taxon>
        <taxon>Fungi</taxon>
        <taxon>Dikarya</taxon>
        <taxon>Ascomycota</taxon>
        <taxon>Pezizomycotina</taxon>
        <taxon>Eurotiomycetes</taxon>
        <taxon>Eurotiomycetidae</taxon>
        <taxon>Eurotiales</taxon>
        <taxon>Aspergillaceae</taxon>
        <taxon>Aspergillus</taxon>
        <taxon>Aspergillus subgen. Circumdati</taxon>
    </lineage>
</organism>
<accession>A0AAN4YDC4</accession>
<dbReference type="Proteomes" id="UP001165205">
    <property type="component" value="Unassembled WGS sequence"/>
</dbReference>
<dbReference type="AlphaFoldDB" id="A0AAN4YDC4"/>